<reference evidence="8" key="1">
    <citation type="journal article" date="2012" name="Nature">
        <title>The oyster genome reveals stress adaptation and complexity of shell formation.</title>
        <authorList>
            <person name="Zhang G."/>
            <person name="Fang X."/>
            <person name="Guo X."/>
            <person name="Li L."/>
            <person name="Luo R."/>
            <person name="Xu F."/>
            <person name="Yang P."/>
            <person name="Zhang L."/>
            <person name="Wang X."/>
            <person name="Qi H."/>
            <person name="Xiong Z."/>
            <person name="Que H."/>
            <person name="Xie Y."/>
            <person name="Holland P.W."/>
            <person name="Paps J."/>
            <person name="Zhu Y."/>
            <person name="Wu F."/>
            <person name="Chen Y."/>
            <person name="Wang J."/>
            <person name="Peng C."/>
            <person name="Meng J."/>
            <person name="Yang L."/>
            <person name="Liu J."/>
            <person name="Wen B."/>
            <person name="Zhang N."/>
            <person name="Huang Z."/>
            <person name="Zhu Q."/>
            <person name="Feng Y."/>
            <person name="Mount A."/>
            <person name="Hedgecock D."/>
            <person name="Xu Z."/>
            <person name="Liu Y."/>
            <person name="Domazet-Loso T."/>
            <person name="Du Y."/>
            <person name="Sun X."/>
            <person name="Zhang S."/>
            <person name="Liu B."/>
            <person name="Cheng P."/>
            <person name="Jiang X."/>
            <person name="Li J."/>
            <person name="Fan D."/>
            <person name="Wang W."/>
            <person name="Fu W."/>
            <person name="Wang T."/>
            <person name="Wang B."/>
            <person name="Zhang J."/>
            <person name="Peng Z."/>
            <person name="Li Y."/>
            <person name="Li N."/>
            <person name="Wang J."/>
            <person name="Chen M."/>
            <person name="He Y."/>
            <person name="Tan F."/>
            <person name="Song X."/>
            <person name="Zheng Q."/>
            <person name="Huang R."/>
            <person name="Yang H."/>
            <person name="Du X."/>
            <person name="Chen L."/>
            <person name="Yang M."/>
            <person name="Gaffney P.M."/>
            <person name="Wang S."/>
            <person name="Luo L."/>
            <person name="She Z."/>
            <person name="Ming Y."/>
            <person name="Huang W."/>
            <person name="Zhang S."/>
            <person name="Huang B."/>
            <person name="Zhang Y."/>
            <person name="Qu T."/>
            <person name="Ni P."/>
            <person name="Miao G."/>
            <person name="Wang J."/>
            <person name="Wang Q."/>
            <person name="Steinberg C.E."/>
            <person name="Wang H."/>
            <person name="Li N."/>
            <person name="Qian L."/>
            <person name="Zhang G."/>
            <person name="Li Y."/>
            <person name="Yang H."/>
            <person name="Liu X."/>
            <person name="Wang J."/>
            <person name="Yin Y."/>
            <person name="Wang J."/>
        </authorList>
    </citation>
    <scope>NUCLEOTIDE SEQUENCE [LARGE SCALE GENOMIC DNA]</scope>
    <source>
        <strain evidence="8">05x7-T-G4-1.051#20</strain>
    </source>
</reference>
<dbReference type="GO" id="GO:0032483">
    <property type="term" value="P:regulation of Rab protein signal transduction"/>
    <property type="evidence" value="ECO:0007669"/>
    <property type="project" value="TreeGrafter"/>
</dbReference>
<accession>K1PW18</accession>
<comment type="subcellular location">
    <subcellularLocation>
        <location evidence="1">Membrane</location>
    </subcellularLocation>
</comment>
<dbReference type="GO" id="GO:0005085">
    <property type="term" value="F:guanyl-nucleotide exchange factor activity"/>
    <property type="evidence" value="ECO:0007669"/>
    <property type="project" value="UniProtKB-KW"/>
</dbReference>
<dbReference type="InterPro" id="IPR011990">
    <property type="entry name" value="TPR-like_helical_dom_sf"/>
</dbReference>
<dbReference type="GO" id="GO:0031410">
    <property type="term" value="C:cytoplasmic vesicle"/>
    <property type="evidence" value="ECO:0007669"/>
    <property type="project" value="TreeGrafter"/>
</dbReference>
<keyword evidence="3 7" id="KW-0812">Transmembrane</keyword>
<dbReference type="InterPro" id="IPR001194">
    <property type="entry name" value="cDENN_dom"/>
</dbReference>
<dbReference type="HOGENOM" id="CLU_003074_0_0_1"/>
<gene>
    <name evidence="8" type="ORF">CGI_10017343</name>
</gene>
<evidence type="ECO:0000256" key="2">
    <source>
        <dbReference type="ARBA" id="ARBA00022658"/>
    </source>
</evidence>
<dbReference type="InterPro" id="IPR051696">
    <property type="entry name" value="DENN_Domain_GEFs"/>
</dbReference>
<dbReference type="SUPFAM" id="SSF161084">
    <property type="entry name" value="MAPEG domain-like"/>
    <property type="match status" value="1"/>
</dbReference>
<protein>
    <submittedName>
        <fullName evidence="8">C-myc promoter-binding protein</fullName>
    </submittedName>
</protein>
<dbReference type="InterPro" id="IPR043153">
    <property type="entry name" value="DENN_C"/>
</dbReference>
<organism evidence="8">
    <name type="scientific">Magallana gigas</name>
    <name type="common">Pacific oyster</name>
    <name type="synonym">Crassostrea gigas</name>
    <dbReference type="NCBI Taxonomy" id="29159"/>
    <lineage>
        <taxon>Eukaryota</taxon>
        <taxon>Metazoa</taxon>
        <taxon>Spiralia</taxon>
        <taxon>Lophotrochozoa</taxon>
        <taxon>Mollusca</taxon>
        <taxon>Bivalvia</taxon>
        <taxon>Autobranchia</taxon>
        <taxon>Pteriomorphia</taxon>
        <taxon>Ostreida</taxon>
        <taxon>Ostreoidea</taxon>
        <taxon>Ostreidae</taxon>
        <taxon>Magallana</taxon>
    </lineage>
</organism>
<dbReference type="PANTHER" id="PTHR12296">
    <property type="entry name" value="DENN DOMAIN-CONTAINING PROTEIN 4"/>
    <property type="match status" value="1"/>
</dbReference>
<dbReference type="PANTHER" id="PTHR12296:SF30">
    <property type="entry name" value="DENN DOMAIN-CONTAINING PROTEIN CRAG"/>
    <property type="match status" value="1"/>
</dbReference>
<evidence type="ECO:0000256" key="1">
    <source>
        <dbReference type="ARBA" id="ARBA00004370"/>
    </source>
</evidence>
<keyword evidence="2" id="KW-0344">Guanine-nucleotide releasing factor</keyword>
<dbReference type="Pfam" id="PF01124">
    <property type="entry name" value="MAPEG"/>
    <property type="match status" value="1"/>
</dbReference>
<keyword evidence="5 7" id="KW-0472">Membrane</keyword>
<feature type="compositionally biased region" description="Polar residues" evidence="6">
    <location>
        <begin position="1132"/>
        <end position="1163"/>
    </location>
</feature>
<dbReference type="SMART" id="SM00801">
    <property type="entry name" value="dDENN"/>
    <property type="match status" value="1"/>
</dbReference>
<evidence type="ECO:0000256" key="4">
    <source>
        <dbReference type="ARBA" id="ARBA00022989"/>
    </source>
</evidence>
<keyword evidence="4 7" id="KW-1133">Transmembrane helix</keyword>
<proteinExistence type="predicted"/>
<dbReference type="InterPro" id="IPR005113">
    <property type="entry name" value="uDENN_dom"/>
</dbReference>
<feature type="compositionally biased region" description="Basic and acidic residues" evidence="6">
    <location>
        <begin position="1183"/>
        <end position="1193"/>
    </location>
</feature>
<dbReference type="InterPro" id="IPR023352">
    <property type="entry name" value="MAPEG-like_dom_sf"/>
</dbReference>
<dbReference type="Gene3D" id="3.40.50.11500">
    <property type="match status" value="1"/>
</dbReference>
<dbReference type="Gene3D" id="1.25.40.10">
    <property type="entry name" value="Tetratricopeptide repeat domain"/>
    <property type="match status" value="1"/>
</dbReference>
<dbReference type="InterPro" id="IPR023341">
    <property type="entry name" value="MABP"/>
</dbReference>
<dbReference type="InterPro" id="IPR005112">
    <property type="entry name" value="dDENN_dom"/>
</dbReference>
<sequence>MAKSGRETLASIKTQVCKYYIYRDICSKLRILQRVKMSDKEKDKRTHDEKLAVIIKEIIASAIISSTVFILSYLYLPINTSGLKELPDRLTLTISCLFVSSFAIHLGIFGVFRFRAFTNAIDPVYGKSENLVFLPNQILRNTTEQFFLHMMAMLTLTLFLQGSSMKAIPILCGIFLIARIVFQVGYTASPMKRAYGFASVMDDRRVADYFVVAGLPDNPLPLEEFSNEAAIKPTYKQDPITDIAVIDKTLGEKVPKGYTCIERTQSNYLADLNHGSIRCHEMFLCCKRGRDKPPLTDVGVLYEGKERLMSECEIVHTTPWGSPANVNNGSNGRIYITFRRARETAASDTLAVVDVVIILQNKNEVAPHAYHKIEKNLNRGMVGSDVFVCYKKAMVKADILAYKPGLIQRYPEEDYENFPLPPEVPQFCLPMGSSIECWSAKAQHPLPVFSTFVLTLANNEKVYGAAVTFYEEFEEEKLTDLQMRHLGLKNKHIREQYRILKTVHSNKSICLLSHWPFFDAFRKFLTYLYRISITGPHPVPIERHISHFMFDVPYPSPQRPRILVQLNHDALSLSMPEDSPLPQSGASYVTMLKNMGPENCMSLLLYSLLEYKILVHSLRPAVLTGVVEAVAGMIFPLHWQCAYIPLCPLGLSDMLSAPVPYIVGIDSRYFDLYDPPPEVVCVDLDTVTISLPEDKKGVNYRSLPKKPARVLQDTLHKLFDELSTRHGLGHNIDEINLEMGSFDTDFKKKRKEVMEQTLLELSIQEALLRFMACLLKGYKNFLKPITKAPTESTTDPASLFDIQGFLRSRDKSNLKFFQQMVKTQTFISFISERSFVSDKDASIAFFDECMEKVDETKDEPKLIDIDESQNSERTVFIMPPDPTGLPEGKTYSYNGFPELRSELFLRKQISNVSLNEKPAKSMHEPLSRRTKQEIRSAQKMALQFANDPQLWAKCLLSHCYSLWFIHLPAYIEQSKALNKCMKEAYDVLQKMQLAKLQPPDEMCYRVMLQLCCLYNQPVMAVKVLYQMKRANVQPNAITYGFYNKAVFEGTWPSTRSNASILWRKLRNVIIGAAQFRRRLRRRSMSLNSNSGSDYDRVSRTSIDSFLEDQSEHRSTGIMVKSDIFSDSSQISTASKGTMSSSTTTAKDESSSTGGVSDKGYNSMSREELKSLTHQPSSGETDSEQQKANKEKTSLRFTLPSTHKGKEKKEVNGENPEITFSEVEPDFRNRVGSIVRKSLGSVSSSGSHETLKGSMSSLPSSSFMEQYVPLKEFGENKSVTFASLENTLQNIAMEIEISSCFRCNRCRALLYDEEIMAGWSADDSNLNTTCIFCQNKLVPKLQIYVKDWRGGNVSSVEGSKDDDTDKQSSTTDTDAHSSHSNHDPWVLQDKINSISSLDNSNNDLFFGEEHLEGEGPLNVLESPERAKRDSHLAKAAVSNTASSRSSSSIDLEGIALNSRRRCASECFTNSTDNMMYGSSFDSVEDYGGYLSSPIRISIGEDVELPTGPDPTPEMKKDFMERCTTSVDPITVPYLSPLVLRKELDNILANEGDLSLGSDEFLDQHPIIFWNLVWYFKRLEVPSHVPGFLLTAKSINGEEGNVGVYSSKHVLIRPMWDNVRIHEEVGLPMYRSWNEGRSSHMVDALITEAQPFNKAILHQIIESIMCNDLLTPIKLVMNCRRRLRLRKSRHRSMYRDIVFLAFMACGKENIDNDAFDREYRQAFNKLSHMEIKRTQRDDRPRKTRIIWCRKVFGELEV</sequence>
<feature type="region of interest" description="Disordered" evidence="6">
    <location>
        <begin position="1352"/>
        <end position="1383"/>
    </location>
</feature>
<evidence type="ECO:0000256" key="3">
    <source>
        <dbReference type="ARBA" id="ARBA00022692"/>
    </source>
</evidence>
<dbReference type="PROSITE" id="PS51375">
    <property type="entry name" value="PPR"/>
    <property type="match status" value="1"/>
</dbReference>
<feature type="compositionally biased region" description="Basic and acidic residues" evidence="6">
    <location>
        <begin position="1372"/>
        <end position="1381"/>
    </location>
</feature>
<dbReference type="InterPro" id="IPR002885">
    <property type="entry name" value="PPR_rpt"/>
</dbReference>
<dbReference type="Gene3D" id="1.20.120.550">
    <property type="entry name" value="Membrane associated eicosanoid/glutathione metabolism-like domain"/>
    <property type="match status" value="1"/>
</dbReference>
<name>K1PW18_MAGGI</name>
<dbReference type="Pfam" id="PF03455">
    <property type="entry name" value="dDENN"/>
    <property type="match status" value="1"/>
</dbReference>
<dbReference type="SMART" id="SM00799">
    <property type="entry name" value="DENN"/>
    <property type="match status" value="1"/>
</dbReference>
<feature type="region of interest" description="Disordered" evidence="6">
    <location>
        <begin position="1132"/>
        <end position="1212"/>
    </location>
</feature>
<dbReference type="SMART" id="SM00800">
    <property type="entry name" value="uDENN"/>
    <property type="match status" value="1"/>
</dbReference>
<dbReference type="InterPro" id="IPR037516">
    <property type="entry name" value="Tripartite_DENN"/>
</dbReference>
<feature type="transmembrane region" description="Helical" evidence="7">
    <location>
        <begin position="90"/>
        <end position="112"/>
    </location>
</feature>
<evidence type="ECO:0000256" key="5">
    <source>
        <dbReference type="ARBA" id="ARBA00023136"/>
    </source>
</evidence>
<dbReference type="EMBL" id="JH816014">
    <property type="protein sequence ID" value="EKC23179.1"/>
    <property type="molecule type" value="Genomic_DNA"/>
</dbReference>
<feature type="transmembrane region" description="Helical" evidence="7">
    <location>
        <begin position="58"/>
        <end position="78"/>
    </location>
</feature>
<evidence type="ECO:0000313" key="8">
    <source>
        <dbReference type="EMBL" id="EKC23179.1"/>
    </source>
</evidence>
<dbReference type="Gene3D" id="2.100.10.50">
    <property type="match status" value="1"/>
</dbReference>
<dbReference type="InParanoid" id="K1PW18"/>
<evidence type="ECO:0000256" key="7">
    <source>
        <dbReference type="SAM" id="Phobius"/>
    </source>
</evidence>
<dbReference type="FunCoup" id="K1PW18">
    <property type="interactions" value="679"/>
</dbReference>
<dbReference type="PROSITE" id="PS50211">
    <property type="entry name" value="DENN"/>
    <property type="match status" value="1"/>
</dbReference>
<dbReference type="Pfam" id="PF02141">
    <property type="entry name" value="DENN"/>
    <property type="match status" value="1"/>
</dbReference>
<evidence type="ECO:0000256" key="6">
    <source>
        <dbReference type="SAM" id="MobiDB-lite"/>
    </source>
</evidence>
<dbReference type="Pfam" id="PF03456">
    <property type="entry name" value="uDENN"/>
    <property type="match status" value="1"/>
</dbReference>
<dbReference type="PROSITE" id="PS51498">
    <property type="entry name" value="MABP"/>
    <property type="match status" value="1"/>
</dbReference>
<dbReference type="GO" id="GO:0016020">
    <property type="term" value="C:membrane"/>
    <property type="evidence" value="ECO:0007669"/>
    <property type="project" value="UniProtKB-SubCell"/>
</dbReference>
<dbReference type="InterPro" id="IPR001129">
    <property type="entry name" value="Membr-assoc_MAPEG"/>
</dbReference>